<gene>
    <name evidence="1" type="ORF">HPB50_020156</name>
</gene>
<dbReference type="EMBL" id="CM023481">
    <property type="protein sequence ID" value="KAH6947579.1"/>
    <property type="molecule type" value="Genomic_DNA"/>
</dbReference>
<reference evidence="1" key="1">
    <citation type="submission" date="2020-05" db="EMBL/GenBank/DDBJ databases">
        <title>Large-scale comparative analyses of tick genomes elucidate their genetic diversity and vector capacities.</title>
        <authorList>
            <person name="Jia N."/>
            <person name="Wang J."/>
            <person name="Shi W."/>
            <person name="Du L."/>
            <person name="Sun Y."/>
            <person name="Zhan W."/>
            <person name="Jiang J."/>
            <person name="Wang Q."/>
            <person name="Zhang B."/>
            <person name="Ji P."/>
            <person name="Sakyi L.B."/>
            <person name="Cui X."/>
            <person name="Yuan T."/>
            <person name="Jiang B."/>
            <person name="Yang W."/>
            <person name="Lam T.T.-Y."/>
            <person name="Chang Q."/>
            <person name="Ding S."/>
            <person name="Wang X."/>
            <person name="Zhu J."/>
            <person name="Ruan X."/>
            <person name="Zhao L."/>
            <person name="Wei J."/>
            <person name="Que T."/>
            <person name="Du C."/>
            <person name="Cheng J."/>
            <person name="Dai P."/>
            <person name="Han X."/>
            <person name="Huang E."/>
            <person name="Gao Y."/>
            <person name="Liu J."/>
            <person name="Shao H."/>
            <person name="Ye R."/>
            <person name="Li L."/>
            <person name="Wei W."/>
            <person name="Wang X."/>
            <person name="Wang C."/>
            <person name="Yang T."/>
            <person name="Huo Q."/>
            <person name="Li W."/>
            <person name="Guo W."/>
            <person name="Chen H."/>
            <person name="Zhou L."/>
            <person name="Ni X."/>
            <person name="Tian J."/>
            <person name="Zhou Y."/>
            <person name="Sheng Y."/>
            <person name="Liu T."/>
            <person name="Pan Y."/>
            <person name="Xia L."/>
            <person name="Li J."/>
            <person name="Zhao F."/>
            <person name="Cao W."/>
        </authorList>
    </citation>
    <scope>NUCLEOTIDE SEQUENCE</scope>
    <source>
        <strain evidence="1">Hyas-2018</strain>
    </source>
</reference>
<name>A0ACB7TN65_HYAAI</name>
<organism evidence="1 2">
    <name type="scientific">Hyalomma asiaticum</name>
    <name type="common">Tick</name>
    <dbReference type="NCBI Taxonomy" id="266040"/>
    <lineage>
        <taxon>Eukaryota</taxon>
        <taxon>Metazoa</taxon>
        <taxon>Ecdysozoa</taxon>
        <taxon>Arthropoda</taxon>
        <taxon>Chelicerata</taxon>
        <taxon>Arachnida</taxon>
        <taxon>Acari</taxon>
        <taxon>Parasitiformes</taxon>
        <taxon>Ixodida</taxon>
        <taxon>Ixodoidea</taxon>
        <taxon>Ixodidae</taxon>
        <taxon>Hyalomminae</taxon>
        <taxon>Hyalomma</taxon>
    </lineage>
</organism>
<evidence type="ECO:0000313" key="2">
    <source>
        <dbReference type="Proteomes" id="UP000821845"/>
    </source>
</evidence>
<comment type="caution">
    <text evidence="1">The sequence shown here is derived from an EMBL/GenBank/DDBJ whole genome shotgun (WGS) entry which is preliminary data.</text>
</comment>
<protein>
    <submittedName>
        <fullName evidence="1">Uncharacterized protein</fullName>
    </submittedName>
</protein>
<dbReference type="Proteomes" id="UP000821845">
    <property type="component" value="Chromosome 1"/>
</dbReference>
<keyword evidence="2" id="KW-1185">Reference proteome</keyword>
<accession>A0ACB7TN65</accession>
<proteinExistence type="predicted"/>
<sequence length="119" mass="13339">MELPSEMRWKGPRQFQLYSTGAPPLHPIKRRVKATHYPPRREVAGDTRNGSSIAAHAPRVFIIGDSFAANEHCRTQRQECSRSRPDGKLTIKMSADMALTEDEESSTRLIVSLPAPARN</sequence>
<evidence type="ECO:0000313" key="1">
    <source>
        <dbReference type="EMBL" id="KAH6947579.1"/>
    </source>
</evidence>